<evidence type="ECO:0000313" key="3">
    <source>
        <dbReference type="EMBL" id="AGH60950.1"/>
    </source>
</evidence>
<reference evidence="3" key="2">
    <citation type="journal article" date="2014" name="Mol. Biochem. Parasitol.">
        <title>Capturing the variant surface glycoprotein repertoire (the VSGnome) of Trypanosoma brucei Lister 427.</title>
        <authorList>
            <person name="Cross G.A."/>
            <person name="Kim H.S."/>
            <person name="Wickstead B."/>
        </authorList>
    </citation>
    <scope>NUCLEOTIDE SEQUENCE</scope>
    <source>
        <strain evidence="3">Lister 427</strain>
    </source>
</reference>
<protein>
    <submittedName>
        <fullName evidence="3">Variant surface glycoprotein 374</fullName>
    </submittedName>
</protein>
<name>M4TD41_9TRYP</name>
<feature type="chain" id="PRO_5004058439" evidence="2">
    <location>
        <begin position="29"/>
        <end position="479"/>
    </location>
</feature>
<dbReference type="AlphaFoldDB" id="M4TD41"/>
<evidence type="ECO:0000256" key="1">
    <source>
        <dbReference type="SAM" id="MobiDB-lite"/>
    </source>
</evidence>
<feature type="signal peptide" evidence="2">
    <location>
        <begin position="1"/>
        <end position="28"/>
    </location>
</feature>
<dbReference type="EMBL" id="KC613519">
    <property type="protein sequence ID" value="AGH60950.1"/>
    <property type="molecule type" value="Genomic_DNA"/>
</dbReference>
<accession>M4TD41</accession>
<evidence type="ECO:0000256" key="2">
    <source>
        <dbReference type="SAM" id="SignalP"/>
    </source>
</evidence>
<dbReference type="VEuPathDB" id="TriTrypDB:Tb427_000148800"/>
<reference evidence="3" key="1">
    <citation type="submission" date="2013-02" db="EMBL/GenBank/DDBJ databases">
        <authorList>
            <person name="Cross G.A.M."/>
            <person name="Kim H.-S."/>
            <person name="Wickstead B."/>
        </authorList>
    </citation>
    <scope>NUCLEOTIDE SEQUENCE</scope>
    <source>
        <strain evidence="3">Lister 427</strain>
    </source>
</reference>
<keyword evidence="2" id="KW-0732">Signal</keyword>
<dbReference type="VEuPathDB" id="TriTrypDB:Tb10.v4.0122"/>
<feature type="compositionally biased region" description="Basic and acidic residues" evidence="1">
    <location>
        <begin position="441"/>
        <end position="455"/>
    </location>
</feature>
<organism evidence="3">
    <name type="scientific">Trypanosoma brucei</name>
    <dbReference type="NCBI Taxonomy" id="5691"/>
    <lineage>
        <taxon>Eukaryota</taxon>
        <taxon>Discoba</taxon>
        <taxon>Euglenozoa</taxon>
        <taxon>Kinetoplastea</taxon>
        <taxon>Metakinetoplastina</taxon>
        <taxon>Trypanosomatida</taxon>
        <taxon>Trypanosomatidae</taxon>
        <taxon>Trypanosoma</taxon>
    </lineage>
</organism>
<sequence>MKQEVRIQATLKFTFAACGLMALQLAAGTGDGPEKTANEQANDICGADIYYKHVKAELKRWVEAKAQTARNLASEARLLNLATTLYKNTPKALAYKFLATLAADKAQEAAAQAEEAQTTTARALEAIAQRHGEHLTFAALATSRPVPGKLTHAKADGRNVLIATGTTSAKCTATYTPTPQYSTECDPADAKYASIKSIRSHLADAKKLMLGNDQAFKPPSTTVQFEGAGDLGTGSNWALGSGATHCGDEVAKQADRAAKAIAVTGVATSTPHDFTAIDLQEAASTQPANHDQRNGKQTQYFVANKDIAEAVVAAQRIAKTNTLALAKETIQNLATTKAAQAFYTHVSDQKSKHKQSPAAGPTVAEAIFGKKEGSIQNEFLDPLTRDSHTIPTDGGAIKGSTQKLAEDNFARAMAYYYSENMKKAAATAGGNPKADGQAATGEDKKEEKKDGDNKTSTETTGSNSFVIKTSHLLLAFLLF</sequence>
<feature type="region of interest" description="Disordered" evidence="1">
    <location>
        <begin position="426"/>
        <end position="461"/>
    </location>
</feature>
<proteinExistence type="predicted"/>